<evidence type="ECO:0000256" key="7">
    <source>
        <dbReference type="PROSITE-ProRule" id="PRU00042"/>
    </source>
</evidence>
<dbReference type="SMART" id="SM00355">
    <property type="entry name" value="ZnF_C2H2"/>
    <property type="match status" value="12"/>
</dbReference>
<dbReference type="PROSITE" id="PS00028">
    <property type="entry name" value="ZINC_FINGER_C2H2_1"/>
    <property type="match status" value="8"/>
</dbReference>
<evidence type="ECO:0000256" key="5">
    <source>
        <dbReference type="ARBA" id="ARBA00022833"/>
    </source>
</evidence>
<comment type="subcellular location">
    <subcellularLocation>
        <location evidence="1">Nucleus</location>
    </subcellularLocation>
</comment>
<dbReference type="InterPro" id="IPR036236">
    <property type="entry name" value="Znf_C2H2_sf"/>
</dbReference>
<dbReference type="InterPro" id="IPR013087">
    <property type="entry name" value="Znf_C2H2_type"/>
</dbReference>
<dbReference type="InterPro" id="IPR050888">
    <property type="entry name" value="ZnF_C2H2-type_TF"/>
</dbReference>
<feature type="domain" description="C2H2-type" evidence="8">
    <location>
        <begin position="613"/>
        <end position="640"/>
    </location>
</feature>
<keyword evidence="2" id="KW-0479">Metal-binding</keyword>
<dbReference type="PANTHER" id="PTHR24406">
    <property type="entry name" value="TRANSCRIPTIONAL REPRESSOR CTCFL-RELATED"/>
    <property type="match status" value="1"/>
</dbReference>
<dbReference type="EMBL" id="JAPWTK010000033">
    <property type="protein sequence ID" value="KAJ8956068.1"/>
    <property type="molecule type" value="Genomic_DNA"/>
</dbReference>
<feature type="domain" description="C2H2-type" evidence="8">
    <location>
        <begin position="415"/>
        <end position="442"/>
    </location>
</feature>
<protein>
    <recommendedName>
        <fullName evidence="8">C2H2-type domain-containing protein</fullName>
    </recommendedName>
</protein>
<dbReference type="Pfam" id="PF00096">
    <property type="entry name" value="zf-C2H2"/>
    <property type="match status" value="2"/>
</dbReference>
<evidence type="ECO:0000259" key="8">
    <source>
        <dbReference type="PROSITE" id="PS50157"/>
    </source>
</evidence>
<dbReference type="Gene3D" id="3.30.160.60">
    <property type="entry name" value="Classic Zinc Finger"/>
    <property type="match status" value="6"/>
</dbReference>
<evidence type="ECO:0000256" key="4">
    <source>
        <dbReference type="ARBA" id="ARBA00022771"/>
    </source>
</evidence>
<evidence type="ECO:0000256" key="6">
    <source>
        <dbReference type="ARBA" id="ARBA00023242"/>
    </source>
</evidence>
<organism evidence="9 10">
    <name type="scientific">Aromia moschata</name>
    <dbReference type="NCBI Taxonomy" id="1265417"/>
    <lineage>
        <taxon>Eukaryota</taxon>
        <taxon>Metazoa</taxon>
        <taxon>Ecdysozoa</taxon>
        <taxon>Arthropoda</taxon>
        <taxon>Hexapoda</taxon>
        <taxon>Insecta</taxon>
        <taxon>Pterygota</taxon>
        <taxon>Neoptera</taxon>
        <taxon>Endopterygota</taxon>
        <taxon>Coleoptera</taxon>
        <taxon>Polyphaga</taxon>
        <taxon>Cucujiformia</taxon>
        <taxon>Chrysomeloidea</taxon>
        <taxon>Cerambycidae</taxon>
        <taxon>Cerambycinae</taxon>
        <taxon>Callichromatini</taxon>
        <taxon>Aromia</taxon>
    </lineage>
</organism>
<feature type="domain" description="C2H2-type" evidence="8">
    <location>
        <begin position="361"/>
        <end position="379"/>
    </location>
</feature>
<comment type="caution">
    <text evidence="9">The sequence shown here is derived from an EMBL/GenBank/DDBJ whole genome shotgun (WGS) entry which is preliminary data.</text>
</comment>
<keyword evidence="10" id="KW-1185">Reference proteome</keyword>
<dbReference type="SUPFAM" id="SSF57667">
    <property type="entry name" value="beta-beta-alpha zinc fingers"/>
    <property type="match status" value="5"/>
</dbReference>
<evidence type="ECO:0000256" key="1">
    <source>
        <dbReference type="ARBA" id="ARBA00004123"/>
    </source>
</evidence>
<dbReference type="GO" id="GO:0005634">
    <property type="term" value="C:nucleus"/>
    <property type="evidence" value="ECO:0007669"/>
    <property type="project" value="UniProtKB-SubCell"/>
</dbReference>
<keyword evidence="6" id="KW-0539">Nucleus</keyword>
<evidence type="ECO:0000256" key="3">
    <source>
        <dbReference type="ARBA" id="ARBA00022737"/>
    </source>
</evidence>
<evidence type="ECO:0000256" key="2">
    <source>
        <dbReference type="ARBA" id="ARBA00022723"/>
    </source>
</evidence>
<feature type="domain" description="C2H2-type" evidence="8">
    <location>
        <begin position="332"/>
        <end position="360"/>
    </location>
</feature>
<keyword evidence="4 7" id="KW-0863">Zinc-finger</keyword>
<keyword evidence="3" id="KW-0677">Repeat</keyword>
<proteinExistence type="predicted"/>
<name>A0AAV8YWV2_9CUCU</name>
<keyword evidence="5" id="KW-0862">Zinc</keyword>
<dbReference type="PROSITE" id="PS50157">
    <property type="entry name" value="ZINC_FINGER_C2H2_2"/>
    <property type="match status" value="7"/>
</dbReference>
<dbReference type="GO" id="GO:0008270">
    <property type="term" value="F:zinc ion binding"/>
    <property type="evidence" value="ECO:0007669"/>
    <property type="project" value="UniProtKB-KW"/>
</dbReference>
<feature type="domain" description="C2H2-type" evidence="8">
    <location>
        <begin position="450"/>
        <end position="477"/>
    </location>
</feature>
<sequence length="718" mass="83986">MICYNCYHKFKVFTRFIERCKEIDNVLKRIKVEIGEDEVRKIDTDNLLPENCNWKEESNAEESLHVLQDHSYFTNEMTARSGYIIKRLSTNVTSEELQVSKSTQDQVEPQQPKKERLCDFCNVPVSADCSEITKKCEICSHIMPEVAKSSTATDIDGVNNGTLSVISLSTDEEVVMETISDTDADDILCTSDEVIHESKMIANQTPFKLTVLDSLACYEMLPHNRAISIPHAEHTFPQLLNDLNESGIEVFRVNPPTKKLPLTPQLRKRVLLFGSIVTECVECNVEFENHKLLKAHFKKEHCYNDQTDSETDQEMFDEVVTTKRRQKRDAEHYCSTCEKHFPSVKLLRQHLFKIHKQPKPYTCQKCGKSFFAKMTYLKHLIMFKDVDCKTKKCSVCSERFDKIEYDKHMRLHKKLVCETCGSAYATRRGLISHIYSHKNDTKTEAKNEGHLCSFCGKLFRCSSNLFMHMKRHQVDPNQTFMCDKCPKVFKMEQHLKAHMKRVHVKDRVYKCTTCNKTCSTSSGLKSHTKTLKRAETPVQDMWGKFCTRRLLQKTHEKALGKPERRGFAEGSNRTRYIKKSKFNPVTCKYCSKICKNVYVLRMHVLNHIKAIRYKCRFCPFTFSNATNRYRHEKRHKDPDFELSCKICWKRMKTKEELEFHCEKHNQTKKYECNVCAELLPSKYHVLHHMSEKHISKEEVEMEKNEVLKDALEEFLIVK</sequence>
<evidence type="ECO:0000313" key="9">
    <source>
        <dbReference type="EMBL" id="KAJ8956068.1"/>
    </source>
</evidence>
<feature type="domain" description="C2H2-type" evidence="8">
    <location>
        <begin position="480"/>
        <end position="508"/>
    </location>
</feature>
<dbReference type="AlphaFoldDB" id="A0AAV8YWV2"/>
<gene>
    <name evidence="9" type="ORF">NQ318_016520</name>
</gene>
<reference evidence="9" key="1">
    <citation type="journal article" date="2023" name="Insect Mol. Biol.">
        <title>Genome sequencing provides insights into the evolution of gene families encoding plant cell wall-degrading enzymes in longhorned beetles.</title>
        <authorList>
            <person name="Shin N.R."/>
            <person name="Okamura Y."/>
            <person name="Kirsch R."/>
            <person name="Pauchet Y."/>
        </authorList>
    </citation>
    <scope>NUCLEOTIDE SEQUENCE</scope>
    <source>
        <strain evidence="9">AMC_N1</strain>
    </source>
</reference>
<feature type="domain" description="C2H2-type" evidence="8">
    <location>
        <begin position="509"/>
        <end position="537"/>
    </location>
</feature>
<accession>A0AAV8YWV2</accession>
<evidence type="ECO:0000313" key="10">
    <source>
        <dbReference type="Proteomes" id="UP001162162"/>
    </source>
</evidence>
<dbReference type="Proteomes" id="UP001162162">
    <property type="component" value="Unassembled WGS sequence"/>
</dbReference>